<dbReference type="Pfam" id="PF01965">
    <property type="entry name" value="DJ-1_PfpI"/>
    <property type="match status" value="1"/>
</dbReference>
<dbReference type="SUPFAM" id="SSF52317">
    <property type="entry name" value="Class I glutamine amidotransferase-like"/>
    <property type="match status" value="1"/>
</dbReference>
<gene>
    <name evidence="2" type="primary">yajL</name>
    <name evidence="2" type="ORF">SAMEA3545359_02512</name>
</gene>
<reference evidence="2" key="1">
    <citation type="submission" date="2015-09" db="EMBL/GenBank/DDBJ databases">
        <authorList>
            <consortium name="Pathogen Informatics"/>
        </authorList>
    </citation>
    <scope>NUCLEOTIDE SEQUENCE</scope>
    <source>
        <strain evidence="2">2789STDY5834896</strain>
    </source>
</reference>
<dbReference type="NCBIfam" id="TIGR01383">
    <property type="entry name" value="not_thiJ"/>
    <property type="match status" value="1"/>
</dbReference>
<feature type="domain" description="DJ-1/PfpI" evidence="1">
    <location>
        <begin position="2"/>
        <end position="162"/>
    </location>
</feature>
<dbReference type="PANTHER" id="PTHR48094:SF12">
    <property type="entry name" value="PARKINSON DISEASE PROTEIN 7 HOMOLOG"/>
    <property type="match status" value="1"/>
</dbReference>
<dbReference type="InterPro" id="IPR050325">
    <property type="entry name" value="Prot/Nucl_acid_deglycase"/>
</dbReference>
<dbReference type="InterPro" id="IPR002818">
    <property type="entry name" value="DJ-1/PfpI"/>
</dbReference>
<organism evidence="2">
    <name type="scientific">uncultured Anaerotruncus sp</name>
    <dbReference type="NCBI Taxonomy" id="905011"/>
    <lineage>
        <taxon>Bacteria</taxon>
        <taxon>Bacillati</taxon>
        <taxon>Bacillota</taxon>
        <taxon>Clostridia</taxon>
        <taxon>Eubacteriales</taxon>
        <taxon>Oscillospiraceae</taxon>
        <taxon>Anaerotruncus</taxon>
        <taxon>environmental samples</taxon>
    </lineage>
</organism>
<evidence type="ECO:0000259" key="1">
    <source>
        <dbReference type="Pfam" id="PF01965"/>
    </source>
</evidence>
<dbReference type="InterPro" id="IPR029062">
    <property type="entry name" value="Class_I_gatase-like"/>
</dbReference>
<dbReference type="InterPro" id="IPR006287">
    <property type="entry name" value="DJ-1"/>
</dbReference>
<dbReference type="CDD" id="cd03135">
    <property type="entry name" value="GATase1_DJ-1"/>
    <property type="match status" value="1"/>
</dbReference>
<proteinExistence type="predicted"/>
<dbReference type="AlphaFoldDB" id="A0A1C6K0S0"/>
<dbReference type="EMBL" id="FMHG01000002">
    <property type="protein sequence ID" value="SCJ87909.1"/>
    <property type="molecule type" value="Genomic_DNA"/>
</dbReference>
<dbReference type="Gene3D" id="3.40.50.880">
    <property type="match status" value="1"/>
</dbReference>
<dbReference type="PANTHER" id="PTHR48094">
    <property type="entry name" value="PROTEIN/NUCLEIC ACID DEGLYCASE DJ-1-RELATED"/>
    <property type="match status" value="1"/>
</dbReference>
<evidence type="ECO:0000313" key="2">
    <source>
        <dbReference type="EMBL" id="SCJ87909.1"/>
    </source>
</evidence>
<protein>
    <submittedName>
        <fullName evidence="2">Chaperone protein YajL</fullName>
    </submittedName>
</protein>
<accession>A0A1C6K0S0</accession>
<dbReference type="GO" id="GO:0005737">
    <property type="term" value="C:cytoplasm"/>
    <property type="evidence" value="ECO:0007669"/>
    <property type="project" value="TreeGrafter"/>
</dbReference>
<name>A0A1C6K0S0_9FIRM</name>
<sequence>MIYVFFAQGFEEIEGLAPVDILRRAELEVMMVGVGSRQVTGAHGITVACDIADSDIVLEEGLQMMVLPGGMPGTLGLEHSPQVQRCIDYCAENHIPIGAICAAPSILGHKGLLDGRRATCFPGFEDQLGDTVSTGAPVEIDGDIITARGAGVACEFGLALVEKLLGAPRAQLLKNSIRMRP</sequence>